<dbReference type="SUPFAM" id="SSF48431">
    <property type="entry name" value="Lipovitellin-phosvitin complex, superhelical domain"/>
    <property type="match status" value="1"/>
</dbReference>
<dbReference type="InterPro" id="IPR037088">
    <property type="entry name" value="Vitellinogen_b-sht_shell_sf"/>
</dbReference>
<dbReference type="Proteomes" id="UP001434883">
    <property type="component" value="Unassembled WGS sequence"/>
</dbReference>
<dbReference type="InterPro" id="IPR001747">
    <property type="entry name" value="Vitellogenin_N"/>
</dbReference>
<keyword evidence="1" id="KW-0758">Storage protein</keyword>
<protein>
    <recommendedName>
        <fullName evidence="8">Vitellogenin domain-containing protein</fullName>
    </recommendedName>
</protein>
<dbReference type="SMART" id="SM01170">
    <property type="entry name" value="DUF1944"/>
    <property type="match status" value="1"/>
</dbReference>
<keyword evidence="3" id="KW-0812">Transmembrane</keyword>
<reference evidence="6 7" key="1">
    <citation type="submission" date="2021-06" db="EMBL/GenBank/DDBJ databases">
        <authorList>
            <person name="Palmer J.M."/>
        </authorList>
    </citation>
    <scope>NUCLEOTIDE SEQUENCE [LARGE SCALE GENOMIC DNA]</scope>
    <source>
        <strain evidence="6 7">XC_2019</strain>
        <tissue evidence="6">Muscle</tissue>
    </source>
</reference>
<dbReference type="Pfam" id="PF01347">
    <property type="entry name" value="Vitellogenin_N"/>
    <property type="match status" value="1"/>
</dbReference>
<organism evidence="6 7">
    <name type="scientific">Xenoophorus captivus</name>
    <dbReference type="NCBI Taxonomy" id="1517983"/>
    <lineage>
        <taxon>Eukaryota</taxon>
        <taxon>Metazoa</taxon>
        <taxon>Chordata</taxon>
        <taxon>Craniata</taxon>
        <taxon>Vertebrata</taxon>
        <taxon>Euteleostomi</taxon>
        <taxon>Actinopterygii</taxon>
        <taxon>Neopterygii</taxon>
        <taxon>Teleostei</taxon>
        <taxon>Neoteleostei</taxon>
        <taxon>Acanthomorphata</taxon>
        <taxon>Ovalentaria</taxon>
        <taxon>Atherinomorphae</taxon>
        <taxon>Cyprinodontiformes</taxon>
        <taxon>Goodeidae</taxon>
        <taxon>Xenoophorus</taxon>
    </lineage>
</organism>
<feature type="domain" description="Vitellinogen beta-sheet shell" evidence="5">
    <location>
        <begin position="381"/>
        <end position="457"/>
    </location>
</feature>
<evidence type="ECO:0000313" key="6">
    <source>
        <dbReference type="EMBL" id="MEQ2218743.1"/>
    </source>
</evidence>
<gene>
    <name evidence="6" type="ORF">XENOCAPTIV_007570</name>
</gene>
<sequence>MTANRGFKKETFRYSRSYPPAMKVLLVLALALENPMISEYSGIWPKEVFRPATKLTSALSAQFLTPVKFEYANGVIGKVYAPAGISTTVLNIFRGVLNIFQMNIKKTQNVYNLQERRDNDELSLAVKVLGNAGHPSSLKPIMKLLPGFGSSASSLEHRVHVDAALALRKIAKREPKLDMAVQLFMDRTLDPELRMVAAIVLFDTKLPLGLVTTLAQSLLKEPNLQLTEWRAKPSRQPLGSLYVKFATGPEIRTYGKQALDALMSGYSLKYSQPNLVIEVRCIFPSSLGLPMELSLYTAGVTAASIEGNVSLHTYAVMGVNNPFIQATVMSRAKVHTVIPKKMEARFDMVKGYFNYQFLPVEGVKTIASARYAKYLSNTISPAVTVLVRAIRTDHKNQGYQITAYYDRLTARVQIIVANLTENDNWRICADSMMLSYHKVMVLFYVLFCYLKLKILIRKLECFSR</sequence>
<feature type="domain" description="Vitellinogen open beta-sheet" evidence="4">
    <location>
        <begin position="173"/>
        <end position="376"/>
    </location>
</feature>
<dbReference type="InterPro" id="IPR011030">
    <property type="entry name" value="Lipovitellin_superhlx_dom"/>
</dbReference>
<keyword evidence="7" id="KW-1185">Reference proteome</keyword>
<dbReference type="EMBL" id="JAHRIN010077486">
    <property type="protein sequence ID" value="MEQ2218743.1"/>
    <property type="molecule type" value="Genomic_DNA"/>
</dbReference>
<accession>A0ABV0SG88</accession>
<dbReference type="Gene3D" id="2.20.80.10">
    <property type="entry name" value="Lipovitellin-phosvitin complex, chain A, domain 4"/>
    <property type="match status" value="1"/>
</dbReference>
<dbReference type="SMART" id="SM01169">
    <property type="entry name" value="DUF1943"/>
    <property type="match status" value="1"/>
</dbReference>
<keyword evidence="3" id="KW-0472">Membrane</keyword>
<dbReference type="InterPro" id="IPR015255">
    <property type="entry name" value="Vitellinogen_open_b-sht"/>
</dbReference>
<dbReference type="Pfam" id="PF09175">
    <property type="entry name" value="Vit_b-sht_shell"/>
    <property type="match status" value="1"/>
</dbReference>
<dbReference type="PANTHER" id="PTHR23345:SF9">
    <property type="entry name" value="VITELLOGENIN-RELATED"/>
    <property type="match status" value="1"/>
</dbReference>
<dbReference type="Gene3D" id="2.20.90.10">
    <property type="entry name" value="Vitellinogen, beta-sheet shell domain"/>
    <property type="match status" value="1"/>
</dbReference>
<keyword evidence="2" id="KW-0325">Glycoprotein</keyword>
<evidence type="ECO:0000256" key="1">
    <source>
        <dbReference type="ARBA" id="ARBA00022761"/>
    </source>
</evidence>
<dbReference type="Pfam" id="PF09172">
    <property type="entry name" value="Vit_open_b-sht"/>
    <property type="match status" value="1"/>
</dbReference>
<dbReference type="InterPro" id="IPR050733">
    <property type="entry name" value="Vitellogenin/Apolipophorin"/>
</dbReference>
<proteinExistence type="predicted"/>
<dbReference type="Gene3D" id="1.25.10.20">
    <property type="entry name" value="Vitellinogen, superhelical"/>
    <property type="match status" value="1"/>
</dbReference>
<evidence type="ECO:0000313" key="7">
    <source>
        <dbReference type="Proteomes" id="UP001434883"/>
    </source>
</evidence>
<dbReference type="SUPFAM" id="SSF56968">
    <property type="entry name" value="Lipovitellin-phosvitin complex, beta-sheet shell regions"/>
    <property type="match status" value="3"/>
</dbReference>
<evidence type="ECO:0000256" key="2">
    <source>
        <dbReference type="ARBA" id="ARBA00023180"/>
    </source>
</evidence>
<evidence type="ECO:0008006" key="8">
    <source>
        <dbReference type="Google" id="ProtNLM"/>
    </source>
</evidence>
<comment type="caution">
    <text evidence="6">The sequence shown here is derived from an EMBL/GenBank/DDBJ whole genome shotgun (WGS) entry which is preliminary data.</text>
</comment>
<dbReference type="InterPro" id="IPR015258">
    <property type="entry name" value="Vitellinogen_b-sht_shell"/>
</dbReference>
<keyword evidence="3" id="KW-1133">Transmembrane helix</keyword>
<feature type="transmembrane region" description="Helical" evidence="3">
    <location>
        <begin position="436"/>
        <end position="456"/>
    </location>
</feature>
<dbReference type="PANTHER" id="PTHR23345">
    <property type="entry name" value="VITELLOGENIN-RELATED"/>
    <property type="match status" value="1"/>
</dbReference>
<dbReference type="InterPro" id="IPR015819">
    <property type="entry name" value="Lipid_transp_b-sht_shell"/>
</dbReference>
<evidence type="ECO:0000259" key="4">
    <source>
        <dbReference type="SMART" id="SM01169"/>
    </source>
</evidence>
<evidence type="ECO:0000256" key="3">
    <source>
        <dbReference type="SAM" id="Phobius"/>
    </source>
</evidence>
<evidence type="ECO:0000259" key="5">
    <source>
        <dbReference type="SMART" id="SM01170"/>
    </source>
</evidence>
<name>A0ABV0SG88_9TELE</name>